<evidence type="ECO:0000256" key="5">
    <source>
        <dbReference type="ARBA" id="ARBA00022989"/>
    </source>
</evidence>
<dbReference type="Pfam" id="PF04511">
    <property type="entry name" value="DER1"/>
    <property type="match status" value="1"/>
</dbReference>
<organism evidence="8 9">
    <name type="scientific">Hericium alpestre</name>
    <dbReference type="NCBI Taxonomy" id="135208"/>
    <lineage>
        <taxon>Eukaryota</taxon>
        <taxon>Fungi</taxon>
        <taxon>Dikarya</taxon>
        <taxon>Basidiomycota</taxon>
        <taxon>Agaricomycotina</taxon>
        <taxon>Agaricomycetes</taxon>
        <taxon>Russulales</taxon>
        <taxon>Hericiaceae</taxon>
        <taxon>Hericium</taxon>
    </lineage>
</organism>
<evidence type="ECO:0000256" key="1">
    <source>
        <dbReference type="ARBA" id="ARBA00004477"/>
    </source>
</evidence>
<keyword evidence="5 7" id="KW-1133">Transmembrane helix</keyword>
<reference evidence="8 9" key="1">
    <citation type="submission" date="2019-02" db="EMBL/GenBank/DDBJ databases">
        <title>Genome sequencing of the rare red list fungi Hericium alpestre (H. flagellum).</title>
        <authorList>
            <person name="Buettner E."/>
            <person name="Kellner H."/>
        </authorList>
    </citation>
    <scope>NUCLEOTIDE SEQUENCE [LARGE SCALE GENOMIC DNA]</scope>
    <source>
        <strain evidence="8 9">DSM 108284</strain>
    </source>
</reference>
<evidence type="ECO:0000313" key="8">
    <source>
        <dbReference type="EMBL" id="TFY79766.1"/>
    </source>
</evidence>
<name>A0A4Y9ZXZ9_9AGAM</name>
<comment type="caution">
    <text evidence="7">Lacks conserved residue(s) required for the propagation of feature annotation.</text>
</comment>
<accession>A0A4Y9ZXZ9</accession>
<sequence>MPVGIEAWITQIPPVTRAWLLLSIATSIAVQCQLVTPLQLYFSFKAAFTNAQPWRALTTFFYFGSISLDFVFHLFFLYVLPAPPSNLLDSQAANFDVVEVLELVPPDWPLPTLSAFLARSLRRALHAKHEGLIVKGISMGQNLAISDDVHTLLREYGAVLEEALPDSEGSEVDEKAALRDQVGPGVTEIAILGAEGKEDVDVLGRGFATSYGSSMTDPRDDEEDGLS</sequence>
<dbReference type="InterPro" id="IPR035952">
    <property type="entry name" value="Rhomboid-like_sf"/>
</dbReference>
<dbReference type="SUPFAM" id="SSF144091">
    <property type="entry name" value="Rhomboid-like"/>
    <property type="match status" value="1"/>
</dbReference>
<keyword evidence="4 7" id="KW-0256">Endoplasmic reticulum</keyword>
<comment type="caution">
    <text evidence="8">The sequence shown here is derived from an EMBL/GenBank/DDBJ whole genome shotgun (WGS) entry which is preliminary data.</text>
</comment>
<dbReference type="Proteomes" id="UP000298061">
    <property type="component" value="Unassembled WGS sequence"/>
</dbReference>
<evidence type="ECO:0000256" key="4">
    <source>
        <dbReference type="ARBA" id="ARBA00022824"/>
    </source>
</evidence>
<keyword evidence="6 7" id="KW-0472">Membrane</keyword>
<keyword evidence="3 7" id="KW-0812">Transmembrane</keyword>
<dbReference type="AlphaFoldDB" id="A0A4Y9ZXZ9"/>
<protein>
    <recommendedName>
        <fullName evidence="7">Derlin</fullName>
    </recommendedName>
</protein>
<dbReference type="GO" id="GO:0006950">
    <property type="term" value="P:response to stress"/>
    <property type="evidence" value="ECO:0007669"/>
    <property type="project" value="UniProtKB-ARBA"/>
</dbReference>
<comment type="subcellular location">
    <subcellularLocation>
        <location evidence="1 7">Endoplasmic reticulum membrane</location>
        <topology evidence="1 7">Multi-pass membrane protein</topology>
    </subcellularLocation>
</comment>
<evidence type="ECO:0000313" key="9">
    <source>
        <dbReference type="Proteomes" id="UP000298061"/>
    </source>
</evidence>
<comment type="function">
    <text evidence="7">May be involved in the degradation of misfolded endoplasmic reticulum (ER) luminal proteins.</text>
</comment>
<feature type="transmembrane region" description="Helical" evidence="7">
    <location>
        <begin position="56"/>
        <end position="80"/>
    </location>
</feature>
<proteinExistence type="inferred from homology"/>
<feature type="transmembrane region" description="Helical" evidence="7">
    <location>
        <begin position="20"/>
        <end position="44"/>
    </location>
</feature>
<gene>
    <name evidence="8" type="ORF">EWM64_g4246</name>
</gene>
<dbReference type="OrthoDB" id="1716531at2759"/>
<evidence type="ECO:0000256" key="2">
    <source>
        <dbReference type="ARBA" id="ARBA00008917"/>
    </source>
</evidence>
<dbReference type="STRING" id="135208.A0A4Y9ZXZ9"/>
<comment type="similarity">
    <text evidence="2 7">Belongs to the derlin family.</text>
</comment>
<dbReference type="InterPro" id="IPR007599">
    <property type="entry name" value="DER1"/>
</dbReference>
<evidence type="ECO:0000256" key="3">
    <source>
        <dbReference type="ARBA" id="ARBA00022692"/>
    </source>
</evidence>
<dbReference type="EMBL" id="SFCI01000445">
    <property type="protein sequence ID" value="TFY79766.1"/>
    <property type="molecule type" value="Genomic_DNA"/>
</dbReference>
<keyword evidence="9" id="KW-1185">Reference proteome</keyword>
<dbReference type="PANTHER" id="PTHR11009">
    <property type="entry name" value="DER1-LIKE PROTEIN, DERLIN"/>
    <property type="match status" value="1"/>
</dbReference>
<dbReference type="GO" id="GO:0005789">
    <property type="term" value="C:endoplasmic reticulum membrane"/>
    <property type="evidence" value="ECO:0007669"/>
    <property type="project" value="UniProtKB-SubCell"/>
</dbReference>
<evidence type="ECO:0000256" key="6">
    <source>
        <dbReference type="ARBA" id="ARBA00023136"/>
    </source>
</evidence>
<evidence type="ECO:0000256" key="7">
    <source>
        <dbReference type="RuleBase" id="RU363059"/>
    </source>
</evidence>